<dbReference type="Gene3D" id="3.40.50.10140">
    <property type="entry name" value="Toll/interleukin-1 receptor homology (TIR) domain"/>
    <property type="match status" value="1"/>
</dbReference>
<gene>
    <name evidence="2" type="ORF">BBK82_09525</name>
</gene>
<dbReference type="SUPFAM" id="SSF52200">
    <property type="entry name" value="Toll/Interleukin receptor TIR domain"/>
    <property type="match status" value="1"/>
</dbReference>
<organism evidence="2 3">
    <name type="scientific">Lentzea guizhouensis</name>
    <dbReference type="NCBI Taxonomy" id="1586287"/>
    <lineage>
        <taxon>Bacteria</taxon>
        <taxon>Bacillati</taxon>
        <taxon>Actinomycetota</taxon>
        <taxon>Actinomycetes</taxon>
        <taxon>Pseudonocardiales</taxon>
        <taxon>Pseudonocardiaceae</taxon>
        <taxon>Lentzea</taxon>
    </lineage>
</organism>
<dbReference type="Pfam" id="PF13676">
    <property type="entry name" value="TIR_2"/>
    <property type="match status" value="1"/>
</dbReference>
<evidence type="ECO:0000313" key="2">
    <source>
        <dbReference type="EMBL" id="ANZ36267.1"/>
    </source>
</evidence>
<keyword evidence="3" id="KW-1185">Reference proteome</keyword>
<protein>
    <recommendedName>
        <fullName evidence="1">TIR domain-containing protein</fullName>
    </recommendedName>
</protein>
<dbReference type="STRING" id="1586287.BBK82_09525"/>
<dbReference type="SMART" id="SM00255">
    <property type="entry name" value="TIR"/>
    <property type="match status" value="1"/>
</dbReference>
<evidence type="ECO:0000259" key="1">
    <source>
        <dbReference type="PROSITE" id="PS50104"/>
    </source>
</evidence>
<dbReference type="Proteomes" id="UP000093053">
    <property type="component" value="Chromosome"/>
</dbReference>
<proteinExistence type="predicted"/>
<name>A0A1B2HEZ6_9PSEU</name>
<dbReference type="RefSeq" id="WP_065914672.1">
    <property type="nucleotide sequence ID" value="NZ_CP016793.1"/>
</dbReference>
<dbReference type="InterPro" id="IPR000157">
    <property type="entry name" value="TIR_dom"/>
</dbReference>
<dbReference type="GO" id="GO:0007165">
    <property type="term" value="P:signal transduction"/>
    <property type="evidence" value="ECO:0007669"/>
    <property type="project" value="InterPro"/>
</dbReference>
<dbReference type="EMBL" id="CP016793">
    <property type="protein sequence ID" value="ANZ36267.1"/>
    <property type="molecule type" value="Genomic_DNA"/>
</dbReference>
<dbReference type="AlphaFoldDB" id="A0A1B2HEZ6"/>
<accession>A0A1B2HEZ6</accession>
<dbReference type="InterPro" id="IPR035897">
    <property type="entry name" value="Toll_tir_struct_dom_sf"/>
</dbReference>
<sequence>MHSAGTPDEWDFFISHASEDKRLVAGPLAHYLQSVGFSVWYDDFTLRVGDSVLREIDRGLGSSRYGVVVLSEAFFAKQWPQRELAGLMATAGGDRRVLPVWHGMNVADVARYSPLLADVKGVSTARGLHVVAGKLVRAAFPERVGELPRADSPEERLTVVEAAREPLRAVLAAGGGCDDVRQVLTVHRRLLATVVYGSFVPPGRVIEGLPGDFVTIRRHGMTGPIEMTFVVLGPTGPGGADVLAEVDQAFGPEVEFHERPYNNYLPGRRAGEFPLVHALTEKLSKSLESRNIHHRRPGVWNFSVLFLHGRRGEQEDLSDLPTRVHVQLASYDRLLDNA</sequence>
<dbReference type="KEGG" id="led:BBK82_09525"/>
<feature type="domain" description="TIR" evidence="1">
    <location>
        <begin position="8"/>
        <end position="139"/>
    </location>
</feature>
<reference evidence="2 3" key="1">
    <citation type="submission" date="2016-07" db="EMBL/GenBank/DDBJ databases">
        <title>Complete genome sequence of the Lentzea guizhouensis DHS C013.</title>
        <authorList>
            <person name="Cao C."/>
        </authorList>
    </citation>
    <scope>NUCLEOTIDE SEQUENCE [LARGE SCALE GENOMIC DNA]</scope>
    <source>
        <strain evidence="2 3">DHS C013</strain>
    </source>
</reference>
<dbReference type="PROSITE" id="PS50104">
    <property type="entry name" value="TIR"/>
    <property type="match status" value="1"/>
</dbReference>
<evidence type="ECO:0000313" key="3">
    <source>
        <dbReference type="Proteomes" id="UP000093053"/>
    </source>
</evidence>